<dbReference type="EMBL" id="BPLR01007814">
    <property type="protein sequence ID" value="GIY19954.1"/>
    <property type="molecule type" value="Genomic_DNA"/>
</dbReference>
<protein>
    <submittedName>
        <fullName evidence="1">Uncharacterized protein</fullName>
    </submittedName>
</protein>
<sequence length="95" mass="10874">MSRIYATRDLVYRPKLPSSRILVSSLQVEFTLQSHYCGCRFAKSIAWRPSSAQSVSVPVPIKPLPLIHELRVLFPNFIDDKMWVHSVAALLPPLW</sequence>
<organism evidence="1 2">
    <name type="scientific">Caerostris extrusa</name>
    <name type="common">Bark spider</name>
    <name type="synonym">Caerostris bankana</name>
    <dbReference type="NCBI Taxonomy" id="172846"/>
    <lineage>
        <taxon>Eukaryota</taxon>
        <taxon>Metazoa</taxon>
        <taxon>Ecdysozoa</taxon>
        <taxon>Arthropoda</taxon>
        <taxon>Chelicerata</taxon>
        <taxon>Arachnida</taxon>
        <taxon>Araneae</taxon>
        <taxon>Araneomorphae</taxon>
        <taxon>Entelegynae</taxon>
        <taxon>Araneoidea</taxon>
        <taxon>Araneidae</taxon>
        <taxon>Caerostris</taxon>
    </lineage>
</organism>
<proteinExistence type="predicted"/>
<dbReference type="Proteomes" id="UP001054945">
    <property type="component" value="Unassembled WGS sequence"/>
</dbReference>
<comment type="caution">
    <text evidence="1">The sequence shown here is derived from an EMBL/GenBank/DDBJ whole genome shotgun (WGS) entry which is preliminary data.</text>
</comment>
<dbReference type="AlphaFoldDB" id="A0AAV4RDJ7"/>
<keyword evidence="2" id="KW-1185">Reference proteome</keyword>
<accession>A0AAV4RDJ7</accession>
<evidence type="ECO:0000313" key="2">
    <source>
        <dbReference type="Proteomes" id="UP001054945"/>
    </source>
</evidence>
<gene>
    <name evidence="1" type="ORF">CEXT_587201</name>
</gene>
<evidence type="ECO:0000313" key="1">
    <source>
        <dbReference type="EMBL" id="GIY19954.1"/>
    </source>
</evidence>
<name>A0AAV4RDJ7_CAEEX</name>
<reference evidence="1 2" key="1">
    <citation type="submission" date="2021-06" db="EMBL/GenBank/DDBJ databases">
        <title>Caerostris extrusa draft genome.</title>
        <authorList>
            <person name="Kono N."/>
            <person name="Arakawa K."/>
        </authorList>
    </citation>
    <scope>NUCLEOTIDE SEQUENCE [LARGE SCALE GENOMIC DNA]</scope>
</reference>